<reference evidence="2 3" key="1">
    <citation type="submission" date="2019-08" db="EMBL/GenBank/DDBJ databases">
        <title>Complete genome sequence of Kushneria sp. YCWA18, a halophilic phosphate-solubilizing bacterium isolated from Daqiao saltern in China.</title>
        <authorList>
            <person name="Du G.-X."/>
            <person name="Qu L.-Y."/>
        </authorList>
    </citation>
    <scope>NUCLEOTIDE SEQUENCE [LARGE SCALE GENOMIC DNA]</scope>
    <source>
        <strain evidence="2 3">YCWA18</strain>
    </source>
</reference>
<keyword evidence="1 2" id="KW-0808">Transferase</keyword>
<dbReference type="EMBL" id="CP043420">
    <property type="protein sequence ID" value="QEL12621.1"/>
    <property type="molecule type" value="Genomic_DNA"/>
</dbReference>
<dbReference type="Gene3D" id="3.40.50.150">
    <property type="entry name" value="Vaccinia Virus protein VP39"/>
    <property type="match status" value="1"/>
</dbReference>
<evidence type="ECO:0000313" key="3">
    <source>
        <dbReference type="Proteomes" id="UP000322553"/>
    </source>
</evidence>
<sequence>MLAYQHAYHAGNFADVHKHLALYALTEALMKKSSALTLVDTHAGRGDYPLDGPETRRLGEYRDGVLPLWQAQPTGNALLDGWCRQLAGHQPGETLSVYPGSPWWMARALREQDRLTLFELHPGEQRHLDAVQLPGEGRIRHMHADGLAGLETMVPVKTPRLAVLIDPSWELRDEYHTVVATLERVMRKVRHAIVLVWYPLLPQGRHHVLLEGMKSQGLRKIWRSELSRFEATDQPGLYGSGLAMINPPWQLPEQLDSAFRRLAELYGSPATHRGWWWVGE</sequence>
<dbReference type="GO" id="GO:0005829">
    <property type="term" value="C:cytosol"/>
    <property type="evidence" value="ECO:0007669"/>
    <property type="project" value="TreeGrafter"/>
</dbReference>
<keyword evidence="1" id="KW-0698">rRNA processing</keyword>
<dbReference type="PANTHER" id="PTHR37426:SF1">
    <property type="entry name" value="RIBOSOMAL RNA LARGE SUBUNIT METHYLTRANSFERASE J"/>
    <property type="match status" value="1"/>
</dbReference>
<dbReference type="OrthoDB" id="9791274at2"/>
<organism evidence="2 3">
    <name type="scientific">Kushneria phosphatilytica</name>
    <dbReference type="NCBI Taxonomy" id="657387"/>
    <lineage>
        <taxon>Bacteria</taxon>
        <taxon>Pseudomonadati</taxon>
        <taxon>Pseudomonadota</taxon>
        <taxon>Gammaproteobacteria</taxon>
        <taxon>Oceanospirillales</taxon>
        <taxon>Halomonadaceae</taxon>
        <taxon>Kushneria</taxon>
    </lineage>
</organism>
<comment type="function">
    <text evidence="1">Specifically methylates the adenine in position 2030 of 23S rRNA.</text>
</comment>
<dbReference type="STRING" id="657387.BH688_12925"/>
<dbReference type="GO" id="GO:0070475">
    <property type="term" value="P:rRNA base methylation"/>
    <property type="evidence" value="ECO:0007669"/>
    <property type="project" value="UniProtKB-UniRule"/>
</dbReference>
<keyword evidence="1 2" id="KW-0489">Methyltransferase</keyword>
<dbReference type="HAMAP" id="MF_00934">
    <property type="entry name" value="23SrRNA_methyltr_J"/>
    <property type="match status" value="1"/>
</dbReference>
<dbReference type="Proteomes" id="UP000322553">
    <property type="component" value="Chromosome"/>
</dbReference>
<proteinExistence type="inferred from homology"/>
<evidence type="ECO:0000313" key="2">
    <source>
        <dbReference type="EMBL" id="QEL12621.1"/>
    </source>
</evidence>
<feature type="active site" description="Proton acceptor" evidence="1">
    <location>
        <position position="166"/>
    </location>
</feature>
<keyword evidence="3" id="KW-1185">Reference proteome</keyword>
<feature type="binding site" evidence="1">
    <location>
        <position position="101"/>
    </location>
    <ligand>
        <name>S-adenosyl-L-methionine</name>
        <dbReference type="ChEBI" id="CHEBI:59789"/>
    </ligand>
</feature>
<comment type="catalytic activity">
    <reaction evidence="1">
        <text>adenosine(2030) in 23S rRNA + S-adenosyl-L-methionine = N(6)-methyladenosine(2030) in 23S rRNA + S-adenosyl-L-homocysteine + H(+)</text>
        <dbReference type="Rhea" id="RHEA:43736"/>
        <dbReference type="Rhea" id="RHEA-COMP:10668"/>
        <dbReference type="Rhea" id="RHEA-COMP:10669"/>
        <dbReference type="ChEBI" id="CHEBI:15378"/>
        <dbReference type="ChEBI" id="CHEBI:57856"/>
        <dbReference type="ChEBI" id="CHEBI:59789"/>
        <dbReference type="ChEBI" id="CHEBI:74411"/>
        <dbReference type="ChEBI" id="CHEBI:74449"/>
        <dbReference type="EC" id="2.1.1.266"/>
    </reaction>
</comment>
<protein>
    <recommendedName>
        <fullName evidence="1">Ribosomal RNA large subunit methyltransferase J</fullName>
        <ecNumber evidence="1">2.1.1.266</ecNumber>
    </recommendedName>
    <alternativeName>
        <fullName evidence="1">23S rRNA (adenine(2030)-N6)-methyltransferase</fullName>
    </alternativeName>
    <alternativeName>
        <fullName evidence="1">23S rRNA m6A2030 methyltransferase</fullName>
    </alternativeName>
</protein>
<dbReference type="EC" id="2.1.1.266" evidence="1"/>
<accession>A0A1S1NTW5</accession>
<dbReference type="GO" id="GO:0003723">
    <property type="term" value="F:RNA binding"/>
    <property type="evidence" value="ECO:0007669"/>
    <property type="project" value="UniProtKB-UniRule"/>
</dbReference>
<dbReference type="PANTHER" id="PTHR37426">
    <property type="entry name" value="RIBOSOMAL RNA LARGE SUBUNIT METHYLTRANSFERASE J"/>
    <property type="match status" value="1"/>
</dbReference>
<keyword evidence="1" id="KW-0949">S-adenosyl-L-methionine</keyword>
<feature type="site" description="Interaction with substrate rRNA" evidence="1">
    <location>
        <position position="4"/>
    </location>
</feature>
<dbReference type="RefSeq" id="WP_070980228.1">
    <property type="nucleotide sequence ID" value="NZ_CP043420.1"/>
</dbReference>
<feature type="binding site" evidence="1">
    <location>
        <position position="166"/>
    </location>
    <ligand>
        <name>S-adenosyl-L-methionine</name>
        <dbReference type="ChEBI" id="CHEBI:59789"/>
    </ligand>
</feature>
<dbReference type="AlphaFoldDB" id="A0A1S1NTW5"/>
<dbReference type="InterPro" id="IPR007473">
    <property type="entry name" value="RlmJ"/>
</dbReference>
<dbReference type="SUPFAM" id="SSF53335">
    <property type="entry name" value="S-adenosyl-L-methionine-dependent methyltransferases"/>
    <property type="match status" value="1"/>
</dbReference>
<dbReference type="KEGG" id="kuy:FY550_16720"/>
<feature type="binding site" evidence="1">
    <location>
        <begin position="145"/>
        <end position="146"/>
    </location>
    <ligand>
        <name>S-adenosyl-L-methionine</name>
        <dbReference type="ChEBI" id="CHEBI:59789"/>
    </ligand>
</feature>
<feature type="binding site" evidence="1">
    <location>
        <position position="119"/>
    </location>
    <ligand>
        <name>S-adenosyl-L-methionine</name>
        <dbReference type="ChEBI" id="CHEBI:59789"/>
    </ligand>
</feature>
<dbReference type="GO" id="GO:0036307">
    <property type="term" value="F:23S rRNA (adenine(2030)-N(6))-methyltransferase activity"/>
    <property type="evidence" value="ECO:0007669"/>
    <property type="project" value="UniProtKB-UniRule"/>
</dbReference>
<comment type="similarity">
    <text evidence="1">Belongs to the RlmJ family.</text>
</comment>
<dbReference type="InterPro" id="IPR029063">
    <property type="entry name" value="SAM-dependent_MTases_sf"/>
</dbReference>
<keyword evidence="1" id="KW-0694">RNA-binding</keyword>
<gene>
    <name evidence="1" type="primary">rlmJ</name>
    <name evidence="2" type="ORF">FY550_16720</name>
</gene>
<dbReference type="Pfam" id="PF04378">
    <property type="entry name" value="RsmJ"/>
    <property type="match status" value="1"/>
</dbReference>
<name>A0A1S1NTW5_9GAMM</name>
<comment type="subunit">
    <text evidence="1">Monomer.</text>
</comment>
<feature type="binding site" evidence="1">
    <location>
        <position position="42"/>
    </location>
    <ligand>
        <name>S-adenosyl-L-methionine</name>
        <dbReference type="ChEBI" id="CHEBI:59789"/>
    </ligand>
</feature>
<feature type="binding site" evidence="1">
    <location>
        <position position="19"/>
    </location>
    <ligand>
        <name>S-adenosyl-L-methionine</name>
        <dbReference type="ChEBI" id="CHEBI:59789"/>
    </ligand>
</feature>
<evidence type="ECO:0000256" key="1">
    <source>
        <dbReference type="HAMAP-Rule" id="MF_00934"/>
    </source>
</evidence>